<dbReference type="NCBIfam" id="TIGR02467">
    <property type="entry name" value="CbiE"/>
    <property type="match status" value="1"/>
</dbReference>
<dbReference type="Gene3D" id="3.30.950.10">
    <property type="entry name" value="Methyltransferase, Cobalt-precorrin-4 Transmethylase, Domain 2"/>
    <property type="match status" value="1"/>
</dbReference>
<dbReference type="GO" id="GO:0008276">
    <property type="term" value="F:protein methyltransferase activity"/>
    <property type="evidence" value="ECO:0007669"/>
    <property type="project" value="InterPro"/>
</dbReference>
<dbReference type="CDD" id="cd11644">
    <property type="entry name" value="Precorrin-6Y-MT"/>
    <property type="match status" value="1"/>
</dbReference>
<evidence type="ECO:0000313" key="8">
    <source>
        <dbReference type="Proteomes" id="UP000178086"/>
    </source>
</evidence>
<comment type="pathway">
    <text evidence="1">Cofactor biosynthesis; adenosylcobalamin biosynthesis.</text>
</comment>
<dbReference type="InterPro" id="IPR050714">
    <property type="entry name" value="Cobalamin_biosynth_MTase"/>
</dbReference>
<keyword evidence="4 7" id="KW-0808">Transferase</keyword>
<dbReference type="PANTHER" id="PTHR43182">
    <property type="entry name" value="COBALT-PRECORRIN-6B C(15)-METHYLTRANSFERASE (DECARBOXYLATING)"/>
    <property type="match status" value="1"/>
</dbReference>
<dbReference type="InterPro" id="IPR014777">
    <property type="entry name" value="4pyrrole_Mease_sub1"/>
</dbReference>
<dbReference type="PANTHER" id="PTHR43182:SF1">
    <property type="entry name" value="COBALT-PRECORRIN-7 C(5)-METHYLTRANSFERASE"/>
    <property type="match status" value="1"/>
</dbReference>
<evidence type="ECO:0000256" key="4">
    <source>
        <dbReference type="ARBA" id="ARBA00022679"/>
    </source>
</evidence>
<feature type="non-terminal residue" evidence="7">
    <location>
        <position position="1"/>
    </location>
</feature>
<dbReference type="InterPro" id="IPR014776">
    <property type="entry name" value="4pyrrole_Mease_sub2"/>
</dbReference>
<sequence>AAEVVIGARRVLDAIDVAQKEIIEVTADISAAMAAIDKNKERNTVVVVSGDPGFYSMLKTIRNHLPEIALDVIPGVSSMQMLFGRIGEEWQGVALASVHGRSLEELDTVIERHKRSCILTDNVHSAPAIARYLADKGITGRVVAGANLSYDDERIVDTTLAELAKLEGFESSVLYIEIDS</sequence>
<comment type="caution">
    <text evidence="7">The sequence shown here is derived from an EMBL/GenBank/DDBJ whole genome shotgun (WGS) entry which is preliminary data.</text>
</comment>
<keyword evidence="3 7" id="KW-0489">Methyltransferase</keyword>
<proteinExistence type="predicted"/>
<protein>
    <submittedName>
        <fullName evidence="7">Precorrin-6y C5,15-methyltransferase (Decarboxylating) subunit CbiE</fullName>
    </submittedName>
</protein>
<accession>A0A1F2UNY0</accession>
<keyword evidence="2" id="KW-0169">Cobalamin biosynthesis</keyword>
<dbReference type="SUPFAM" id="SSF53790">
    <property type="entry name" value="Tetrapyrrole methylase"/>
    <property type="match status" value="1"/>
</dbReference>
<gene>
    <name evidence="7" type="ORF">A2074_00355</name>
</gene>
<evidence type="ECO:0000256" key="2">
    <source>
        <dbReference type="ARBA" id="ARBA00022573"/>
    </source>
</evidence>
<organism evidence="7 8">
    <name type="scientific">Candidatus Aquicultor primus</name>
    <dbReference type="NCBI Taxonomy" id="1797195"/>
    <lineage>
        <taxon>Bacteria</taxon>
        <taxon>Bacillati</taxon>
        <taxon>Actinomycetota</taxon>
        <taxon>Candidatus Aquicultoria</taxon>
        <taxon>Candidatus Aquicultorales</taxon>
        <taxon>Candidatus Aquicultoraceae</taxon>
        <taxon>Candidatus Aquicultor</taxon>
    </lineage>
</organism>
<evidence type="ECO:0000313" key="7">
    <source>
        <dbReference type="EMBL" id="OFW34687.1"/>
    </source>
</evidence>
<dbReference type="GO" id="GO:0032259">
    <property type="term" value="P:methylation"/>
    <property type="evidence" value="ECO:0007669"/>
    <property type="project" value="UniProtKB-KW"/>
</dbReference>
<evidence type="ECO:0000256" key="5">
    <source>
        <dbReference type="ARBA" id="ARBA00022691"/>
    </source>
</evidence>
<keyword evidence="5" id="KW-0949">S-adenosyl-L-methionine</keyword>
<dbReference type="UniPathway" id="UPA00148"/>
<dbReference type="Gene3D" id="3.40.1010.10">
    <property type="entry name" value="Cobalt-precorrin-4 Transmethylase, Domain 1"/>
    <property type="match status" value="1"/>
</dbReference>
<feature type="domain" description="Tetrapyrrole methylase" evidence="6">
    <location>
        <begin position="2"/>
        <end position="164"/>
    </location>
</feature>
<reference evidence="7 8" key="1">
    <citation type="journal article" date="2016" name="Nat. Commun.">
        <title>Thousands of microbial genomes shed light on interconnected biogeochemical processes in an aquifer system.</title>
        <authorList>
            <person name="Anantharaman K."/>
            <person name="Brown C.T."/>
            <person name="Hug L.A."/>
            <person name="Sharon I."/>
            <person name="Castelle C.J."/>
            <person name="Probst A.J."/>
            <person name="Thomas B.C."/>
            <person name="Singh A."/>
            <person name="Wilkins M.J."/>
            <person name="Karaoz U."/>
            <person name="Brodie E.L."/>
            <person name="Williams K.H."/>
            <person name="Hubbard S.S."/>
            <person name="Banfield J.F."/>
        </authorList>
    </citation>
    <scope>NUCLEOTIDE SEQUENCE [LARGE SCALE GENOMIC DNA]</scope>
</reference>
<dbReference type="InterPro" id="IPR000878">
    <property type="entry name" value="4pyrrol_Mease"/>
</dbReference>
<dbReference type="AlphaFoldDB" id="A0A1F2UNY0"/>
<evidence type="ECO:0000256" key="1">
    <source>
        <dbReference type="ARBA" id="ARBA00004953"/>
    </source>
</evidence>
<dbReference type="Pfam" id="PF00590">
    <property type="entry name" value="TP_methylase"/>
    <property type="match status" value="1"/>
</dbReference>
<dbReference type="GO" id="GO:0009236">
    <property type="term" value="P:cobalamin biosynthetic process"/>
    <property type="evidence" value="ECO:0007669"/>
    <property type="project" value="UniProtKB-UniPathway"/>
</dbReference>
<name>A0A1F2UNY0_9ACTN</name>
<dbReference type="Proteomes" id="UP000178086">
    <property type="component" value="Unassembled WGS sequence"/>
</dbReference>
<dbReference type="EMBL" id="MELI01000036">
    <property type="protein sequence ID" value="OFW34687.1"/>
    <property type="molecule type" value="Genomic_DNA"/>
</dbReference>
<dbReference type="InterPro" id="IPR012818">
    <property type="entry name" value="CbiE"/>
</dbReference>
<evidence type="ECO:0000256" key="3">
    <source>
        <dbReference type="ARBA" id="ARBA00022603"/>
    </source>
</evidence>
<evidence type="ECO:0000259" key="6">
    <source>
        <dbReference type="Pfam" id="PF00590"/>
    </source>
</evidence>
<dbReference type="InterPro" id="IPR035996">
    <property type="entry name" value="4pyrrol_Methylase_sf"/>
</dbReference>